<accession>A0A2N0TWD7</accession>
<evidence type="ECO:0000313" key="2">
    <source>
        <dbReference type="EMBL" id="OEY72706.1"/>
    </source>
</evidence>
<dbReference type="PANTHER" id="PTHR36836:SF1">
    <property type="entry name" value="COLANIC ACID BIOSYNTHESIS PROTEIN WCAK"/>
    <property type="match status" value="1"/>
</dbReference>
<evidence type="ECO:0000313" key="4">
    <source>
        <dbReference type="Proteomes" id="UP000176009"/>
    </source>
</evidence>
<dbReference type="EMBL" id="MJBR01000015">
    <property type="protein sequence ID" value="OEY72706.1"/>
    <property type="molecule type" value="Genomic_DNA"/>
</dbReference>
<sequence length="399" mass="45649">MKKELIIYGPFDRFNYGDLLFPYMLEYAFNKLYPNEFSFKNFSLVAVDLRDKGGVKSANYRDFVEEVNRNEESIIIVAGGQCLTAKWDNLYSYISDSYNRVRQIPLFGKLLKKTPYARKKLNGLSEYPFVIDKTNFSSSVKVLYNAVGGGSENPKVNKRLIQSDYLAVREQHSFDKLSKGKVKAKMVPDCAIIMSDLYPKEKFKTSSAIRNNLHSFLSDDTKYIFVQVSKYKHQNSIDAIVKQLDSLASTNSFELVLCPIGTAGGHEDHIPLQEIFSKLHTNKKHFVEEPHVLEIMALIANASLYIGTSLHGVITAMSYGLPYVGLNKKQVKVQQYLKTWGIEELSSIQNPDSFIDYAEQIIETPSNRILSKSSEEKQCYYNHVKEMYKTIEGKRRHTN</sequence>
<name>A0A2N0TWD7_9FLAO</name>
<dbReference type="PANTHER" id="PTHR36836">
    <property type="entry name" value="COLANIC ACID BIOSYNTHESIS PROTEIN WCAK"/>
    <property type="match status" value="1"/>
</dbReference>
<dbReference type="Proteomes" id="UP000176009">
    <property type="component" value="Unassembled WGS sequence"/>
</dbReference>
<dbReference type="EMBL" id="LKTR01000018">
    <property type="protein sequence ID" value="PKD19039.1"/>
    <property type="molecule type" value="Genomic_DNA"/>
</dbReference>
<organism evidence="3 5">
    <name type="scientific">Salegentibacter salarius</name>
    <dbReference type="NCBI Taxonomy" id="435906"/>
    <lineage>
        <taxon>Bacteria</taxon>
        <taxon>Pseudomonadati</taxon>
        <taxon>Bacteroidota</taxon>
        <taxon>Flavobacteriia</taxon>
        <taxon>Flavobacteriales</taxon>
        <taxon>Flavobacteriaceae</taxon>
        <taxon>Salegentibacter</taxon>
    </lineage>
</organism>
<reference evidence="3 5" key="1">
    <citation type="submission" date="2015-10" db="EMBL/GenBank/DDBJ databases">
        <title>Draft genome sequence of Salegentibacter salinarum KCTC 12975.</title>
        <authorList>
            <person name="Lin W."/>
            <person name="Zheng Q."/>
        </authorList>
    </citation>
    <scope>NUCLEOTIDE SEQUENCE [LARGE SCALE GENOMIC DNA]</scope>
    <source>
        <strain evidence="3 5">KCTC 12974</strain>
    </source>
</reference>
<evidence type="ECO:0000259" key="1">
    <source>
        <dbReference type="Pfam" id="PF04230"/>
    </source>
</evidence>
<gene>
    <name evidence="3" type="ORF">APR40_11800</name>
    <name evidence="2" type="ORF">BHS39_11825</name>
</gene>
<proteinExistence type="predicted"/>
<dbReference type="AlphaFoldDB" id="A0A2N0TWD7"/>
<protein>
    <recommendedName>
        <fullName evidence="1">Polysaccharide pyruvyl transferase domain-containing protein</fullName>
    </recommendedName>
</protein>
<evidence type="ECO:0000313" key="3">
    <source>
        <dbReference type="EMBL" id="PKD19039.1"/>
    </source>
</evidence>
<evidence type="ECO:0000313" key="5">
    <source>
        <dbReference type="Proteomes" id="UP000232533"/>
    </source>
</evidence>
<dbReference type="InterPro" id="IPR007345">
    <property type="entry name" value="Polysacch_pyruvyl_Trfase"/>
</dbReference>
<keyword evidence="4" id="KW-1185">Reference proteome</keyword>
<dbReference type="RefSeq" id="WP_070054047.1">
    <property type="nucleotide sequence ID" value="NZ_FVZF01000022.1"/>
</dbReference>
<comment type="caution">
    <text evidence="3">The sequence shown here is derived from an EMBL/GenBank/DDBJ whole genome shotgun (WGS) entry which is preliminary data.</text>
</comment>
<dbReference type="Gene3D" id="3.40.50.2000">
    <property type="entry name" value="Glycogen Phosphorylase B"/>
    <property type="match status" value="2"/>
</dbReference>
<dbReference type="Pfam" id="PF04230">
    <property type="entry name" value="PS_pyruv_trans"/>
    <property type="match status" value="1"/>
</dbReference>
<reference evidence="2 4" key="2">
    <citation type="submission" date="2016-09" db="EMBL/GenBank/DDBJ databases">
        <title>Genome Sequence of Salegentibacter salarius,Isolated from a Marine Solar Saltern of the Yellow Sea in South Korea.</title>
        <authorList>
            <person name="Zheng Q."/>
            <person name="Liu Y."/>
        </authorList>
    </citation>
    <scope>NUCLEOTIDE SEQUENCE [LARGE SCALE GENOMIC DNA]</scope>
    <source>
        <strain evidence="2 4">KCTC 12974</strain>
    </source>
</reference>
<dbReference type="OrthoDB" id="1425928at2"/>
<feature type="domain" description="Polysaccharide pyruvyl transferase" evidence="1">
    <location>
        <begin position="15"/>
        <end position="326"/>
    </location>
</feature>
<dbReference type="Proteomes" id="UP000232533">
    <property type="component" value="Unassembled WGS sequence"/>
</dbReference>